<sequence>MVEAQLGMASQRGRGARRTMTLLKYRILTVAYPELDGRLRAPQQPQGGAILTVVIDGVSPALDTEGGRPAWAGCVTRAPWRPGSSLAVERWRIRLLEYSGRYCVLCLSVGGDRRAVCFYRRGGQSVKVAVYVGAFRHGGDSIFVSAGLLAVLPLP</sequence>
<dbReference type="AlphaFoldDB" id="A0AAV7QWP9"/>
<evidence type="ECO:0000313" key="2">
    <source>
        <dbReference type="Proteomes" id="UP001066276"/>
    </source>
</evidence>
<name>A0AAV7QWP9_PLEWA</name>
<reference evidence="1" key="1">
    <citation type="journal article" date="2022" name="bioRxiv">
        <title>Sequencing and chromosome-scale assembly of the giantPleurodeles waltlgenome.</title>
        <authorList>
            <person name="Brown T."/>
            <person name="Elewa A."/>
            <person name="Iarovenko S."/>
            <person name="Subramanian E."/>
            <person name="Araus A.J."/>
            <person name="Petzold A."/>
            <person name="Susuki M."/>
            <person name="Suzuki K.-i.T."/>
            <person name="Hayashi T."/>
            <person name="Toyoda A."/>
            <person name="Oliveira C."/>
            <person name="Osipova E."/>
            <person name="Leigh N.D."/>
            <person name="Simon A."/>
            <person name="Yun M.H."/>
        </authorList>
    </citation>
    <scope>NUCLEOTIDE SEQUENCE</scope>
    <source>
        <strain evidence="1">20211129_DDA</strain>
        <tissue evidence="1">Liver</tissue>
    </source>
</reference>
<organism evidence="1 2">
    <name type="scientific">Pleurodeles waltl</name>
    <name type="common">Iberian ribbed newt</name>
    <dbReference type="NCBI Taxonomy" id="8319"/>
    <lineage>
        <taxon>Eukaryota</taxon>
        <taxon>Metazoa</taxon>
        <taxon>Chordata</taxon>
        <taxon>Craniata</taxon>
        <taxon>Vertebrata</taxon>
        <taxon>Euteleostomi</taxon>
        <taxon>Amphibia</taxon>
        <taxon>Batrachia</taxon>
        <taxon>Caudata</taxon>
        <taxon>Salamandroidea</taxon>
        <taxon>Salamandridae</taxon>
        <taxon>Pleurodelinae</taxon>
        <taxon>Pleurodeles</taxon>
    </lineage>
</organism>
<comment type="caution">
    <text evidence="1">The sequence shown here is derived from an EMBL/GenBank/DDBJ whole genome shotgun (WGS) entry which is preliminary data.</text>
</comment>
<accession>A0AAV7QWP9</accession>
<evidence type="ECO:0000313" key="1">
    <source>
        <dbReference type="EMBL" id="KAJ1142805.1"/>
    </source>
</evidence>
<keyword evidence="2" id="KW-1185">Reference proteome</keyword>
<proteinExistence type="predicted"/>
<dbReference type="EMBL" id="JANPWB010000010">
    <property type="protein sequence ID" value="KAJ1142805.1"/>
    <property type="molecule type" value="Genomic_DNA"/>
</dbReference>
<gene>
    <name evidence="1" type="ORF">NDU88_009118</name>
</gene>
<dbReference type="Proteomes" id="UP001066276">
    <property type="component" value="Chromosome 6"/>
</dbReference>
<protein>
    <submittedName>
        <fullName evidence="1">Uncharacterized protein</fullName>
    </submittedName>
</protein>